<evidence type="ECO:0000256" key="2">
    <source>
        <dbReference type="ARBA" id="ARBA00023128"/>
    </source>
</evidence>
<dbReference type="PANTHER" id="PTHR43327:SF10">
    <property type="entry name" value="STOMATIN-LIKE PROTEIN 2, MITOCHONDRIAL"/>
    <property type="match status" value="1"/>
</dbReference>
<accession>A0A850U955</accession>
<dbReference type="Pfam" id="PF16200">
    <property type="entry name" value="Band_7_C"/>
    <property type="match status" value="1"/>
</dbReference>
<dbReference type="Proteomes" id="UP000640762">
    <property type="component" value="Unassembled WGS sequence"/>
</dbReference>
<dbReference type="PANTHER" id="PTHR43327">
    <property type="entry name" value="STOMATIN-LIKE PROTEIN 2, MITOCHONDRIAL"/>
    <property type="match status" value="1"/>
</dbReference>
<evidence type="ECO:0000313" key="8">
    <source>
        <dbReference type="EMBL" id="NWH28225.1"/>
    </source>
</evidence>
<dbReference type="FunFam" id="3.30.479.30:FF:000008">
    <property type="entry name" value="Stomatin-like protein 2, mitochondrial"/>
    <property type="match status" value="1"/>
</dbReference>
<dbReference type="GO" id="GO:0007005">
    <property type="term" value="P:mitochondrion organization"/>
    <property type="evidence" value="ECO:0007669"/>
    <property type="project" value="TreeGrafter"/>
</dbReference>
<dbReference type="InterPro" id="IPR001972">
    <property type="entry name" value="Stomatin_HflK_fam"/>
</dbReference>
<comment type="similarity">
    <text evidence="1">Belongs to the band 7/mec-2 family.</text>
</comment>
<dbReference type="SUPFAM" id="SSF117892">
    <property type="entry name" value="Band 7/SPFH domain"/>
    <property type="match status" value="1"/>
</dbReference>
<evidence type="ECO:0000256" key="6">
    <source>
        <dbReference type="SAM" id="MobiDB-lite"/>
    </source>
</evidence>
<reference evidence="8" key="1">
    <citation type="submission" date="2019-10" db="EMBL/GenBank/DDBJ databases">
        <title>Bird 10,000 Genomes (B10K) Project - Family phase.</title>
        <authorList>
            <person name="Zhang G."/>
        </authorList>
    </citation>
    <scope>NUCLEOTIDE SEQUENCE</scope>
    <source>
        <strain evidence="8">B10K-DU-012-65</strain>
        <tissue evidence="8">Muscle</tissue>
    </source>
</reference>
<dbReference type="Gene3D" id="3.30.479.30">
    <property type="entry name" value="Band 7 domain"/>
    <property type="match status" value="1"/>
</dbReference>
<evidence type="ECO:0000256" key="4">
    <source>
        <dbReference type="ARBA" id="ARBA00060171"/>
    </source>
</evidence>
<name>A0A850U955_GRUAM</name>
<evidence type="ECO:0000313" key="9">
    <source>
        <dbReference type="Proteomes" id="UP000640762"/>
    </source>
</evidence>
<dbReference type="AlphaFoldDB" id="A0A850U955"/>
<sequence length="359" mass="39513">ASNWSQSHSFSFLQRSQQLKRSAWLAPAPCRLNSGLPMNIGVLFVPQQEAWVVERMGKFHRILEPGLNFLIPLLDRIRYVQSLKEIVINVPEQSAVTLDNVTLQIDGVLYLRVMDPYKASYGVEDPEYAVTQLAQTTMRSELGKLSLDRVFRERESLNANIVDAINQASDCWGIRCLRYEIKDIHVPPRVKESMQMQVEAERRKRATVLESEGTRESAINVAEGQKQAQILASEAEKAEQINKAAGREANAMLVRARAKAEAIQLLAAALAQQHGSAAASLSVAEQYVSAFSKLAKDSNTLLLPANTGDVTNMVAQALGIYATLTKPQAVKTQAEMPPAHEDPQPPAAEVLKAEQASSS</sequence>
<feature type="non-terminal residue" evidence="8">
    <location>
        <position position="359"/>
    </location>
</feature>
<gene>
    <name evidence="8" type="primary">Stoml2</name>
    <name evidence="8" type="ORF">GRUAME_R00734</name>
</gene>
<organism evidence="8 9">
    <name type="scientific">Grus americana</name>
    <name type="common">Whooping crane</name>
    <dbReference type="NCBI Taxonomy" id="9117"/>
    <lineage>
        <taxon>Eukaryota</taxon>
        <taxon>Metazoa</taxon>
        <taxon>Chordata</taxon>
        <taxon>Craniata</taxon>
        <taxon>Vertebrata</taxon>
        <taxon>Euteleostomi</taxon>
        <taxon>Archelosauria</taxon>
        <taxon>Archosauria</taxon>
        <taxon>Dinosauria</taxon>
        <taxon>Saurischia</taxon>
        <taxon>Theropoda</taxon>
        <taxon>Coelurosauria</taxon>
        <taxon>Aves</taxon>
        <taxon>Neognathae</taxon>
        <taxon>Neoaves</taxon>
        <taxon>Gruiformes</taxon>
        <taxon>Gruidae</taxon>
        <taxon>Grus</taxon>
    </lineage>
</organism>
<evidence type="ECO:0000256" key="3">
    <source>
        <dbReference type="ARBA" id="ARBA00034476"/>
    </source>
</evidence>
<dbReference type="PRINTS" id="PR00721">
    <property type="entry name" value="STOMATIN"/>
</dbReference>
<keyword evidence="2" id="KW-0496">Mitochondrion</keyword>
<comment type="function">
    <text evidence="4">Mitochondrial protein that probably regulates the biogenesis and the activity of mitochondria. Stimulates cardiolipin biosynthesis, binds cardiolipin-enriched membranes where it recruits and stabilizes some proteins including prohibitin and may therefore act in the organization of functional microdomains in mitochondrial membranes. Through regulation of the mitochondrial function may play a role into several biological processes including cell migration, cell proliferation, T-cell activation, calcium homeostasis and cellular response to stress. May play a role in calcium homeostasis through negative regulation of calcium efflux from mitochondria. Required for mitochondrial hyperfusion a pro-survival cellular response to stress which results in increased ATP production by mitochondria. May also regulate the organization of functional domains at the plasma membrane and play a role in T-cell activation through association with the T-cell receptor signaling complex and its regulation.</text>
</comment>
<dbReference type="Pfam" id="PF01145">
    <property type="entry name" value="Band_7"/>
    <property type="match status" value="1"/>
</dbReference>
<proteinExistence type="inferred from homology"/>
<evidence type="ECO:0000259" key="7">
    <source>
        <dbReference type="SMART" id="SM00244"/>
    </source>
</evidence>
<dbReference type="CDD" id="cd08829">
    <property type="entry name" value="SPFH_paraslipin"/>
    <property type="match status" value="1"/>
</dbReference>
<evidence type="ECO:0000256" key="1">
    <source>
        <dbReference type="ARBA" id="ARBA00008164"/>
    </source>
</evidence>
<dbReference type="InterPro" id="IPR036013">
    <property type="entry name" value="Band_7/SPFH_dom_sf"/>
</dbReference>
<feature type="domain" description="Band 7" evidence="7">
    <location>
        <begin position="40"/>
        <end position="198"/>
    </location>
</feature>
<dbReference type="SMART" id="SM00244">
    <property type="entry name" value="PHB"/>
    <property type="match status" value="1"/>
</dbReference>
<dbReference type="InterPro" id="IPR001107">
    <property type="entry name" value="Band_7"/>
</dbReference>
<comment type="subcellular location">
    <subcellularLocation>
        <location evidence="3">Mitochondrion inner membrane</location>
        <topology evidence="3">Lipid-anchor</topology>
    </subcellularLocation>
</comment>
<dbReference type="InterPro" id="IPR050710">
    <property type="entry name" value="Band7/mec-2_domain"/>
</dbReference>
<dbReference type="EMBL" id="WEIX01015796">
    <property type="protein sequence ID" value="NWH28225.1"/>
    <property type="molecule type" value="Genomic_DNA"/>
</dbReference>
<protein>
    <recommendedName>
        <fullName evidence="5">Stomatin-like protein 2, mitochondrial</fullName>
    </recommendedName>
</protein>
<feature type="non-terminal residue" evidence="8">
    <location>
        <position position="1"/>
    </location>
</feature>
<dbReference type="GO" id="GO:0005743">
    <property type="term" value="C:mitochondrial inner membrane"/>
    <property type="evidence" value="ECO:0007669"/>
    <property type="project" value="UniProtKB-SubCell"/>
</dbReference>
<comment type="caution">
    <text evidence="8">The sequence shown here is derived from an EMBL/GenBank/DDBJ whole genome shotgun (WGS) entry which is preliminary data.</text>
</comment>
<evidence type="ECO:0000256" key="5">
    <source>
        <dbReference type="ARBA" id="ARBA00074725"/>
    </source>
</evidence>
<keyword evidence="9" id="KW-1185">Reference proteome</keyword>
<dbReference type="InterPro" id="IPR032435">
    <property type="entry name" value="STML2-like_C"/>
</dbReference>
<feature type="region of interest" description="Disordered" evidence="6">
    <location>
        <begin position="329"/>
        <end position="359"/>
    </location>
</feature>